<evidence type="ECO:0000313" key="1">
    <source>
        <dbReference type="EMBL" id="KSU06283.1"/>
    </source>
</evidence>
<evidence type="ECO:0000313" key="2">
    <source>
        <dbReference type="Proteomes" id="UP000053058"/>
    </source>
</evidence>
<proteinExistence type="predicted"/>
<protein>
    <submittedName>
        <fullName evidence="1">Uncharacterized protein</fullName>
    </submittedName>
</protein>
<dbReference type="EMBL" id="LKLN01000031">
    <property type="protein sequence ID" value="KSU06283.1"/>
    <property type="molecule type" value="Genomic_DNA"/>
</dbReference>
<comment type="caution">
    <text evidence="1">The sequence shown here is derived from an EMBL/GenBank/DDBJ whole genome shotgun (WGS) entry which is preliminary data.</text>
</comment>
<gene>
    <name evidence="1" type="ORF">KF282_1182</name>
</gene>
<dbReference type="AlphaFoldDB" id="A0A0V8BXM9"/>
<dbReference type="Proteomes" id="UP000053058">
    <property type="component" value="Unassembled WGS sequence"/>
</dbReference>
<sequence>MILEVFEEAPNVEVRSTIIGPYLIVETSSGRSITLKKEADDEGN</sequence>
<dbReference type="PATRIC" id="fig|1360.102.peg.780"/>
<dbReference type="RefSeq" id="WP_268766086.1">
    <property type="nucleotide sequence ID" value="NZ_LKLI01000024.1"/>
</dbReference>
<accession>A0A0V8BXM9</accession>
<name>A0A0V8BXM9_LACLL</name>
<organism evidence="1 2">
    <name type="scientific">Lactococcus lactis subsp. lactis</name>
    <name type="common">Streptococcus lactis</name>
    <dbReference type="NCBI Taxonomy" id="1360"/>
    <lineage>
        <taxon>Bacteria</taxon>
        <taxon>Bacillati</taxon>
        <taxon>Bacillota</taxon>
        <taxon>Bacilli</taxon>
        <taxon>Lactobacillales</taxon>
        <taxon>Streptococcaceae</taxon>
        <taxon>Lactococcus</taxon>
    </lineage>
</organism>
<reference evidence="2" key="1">
    <citation type="submission" date="2015-10" db="EMBL/GenBank/DDBJ databases">
        <title>Draft Genome Sequences of 11 Lactococcus lactis subspecies cremoris strains.</title>
        <authorList>
            <person name="Wels M."/>
            <person name="Backus L."/>
            <person name="Boekhorst J."/>
            <person name="Dijkstra A."/>
            <person name="Beerthuizen M."/>
            <person name="Kelly W."/>
            <person name="Siezen R."/>
            <person name="Bachmann H."/>
            <person name="Van Hijum S."/>
        </authorList>
    </citation>
    <scope>NUCLEOTIDE SEQUENCE [LARGE SCALE GENOMIC DNA]</scope>
    <source>
        <strain evidence="2">KF282</strain>
    </source>
</reference>